<keyword evidence="2" id="KW-1185">Reference proteome</keyword>
<protein>
    <submittedName>
        <fullName evidence="1">YqgQ family protein</fullName>
    </submittedName>
</protein>
<dbReference type="Gene3D" id="1.10.287.760">
    <property type="entry name" value="YqgQ-like"/>
    <property type="match status" value="1"/>
</dbReference>
<gene>
    <name evidence="1" type="ORF">KHA91_06610</name>
</gene>
<dbReference type="RefSeq" id="WP_213097379.1">
    <property type="nucleotide sequence ID" value="NZ_JAGYPN010000001.1"/>
</dbReference>
<evidence type="ECO:0000313" key="2">
    <source>
        <dbReference type="Proteomes" id="UP000676456"/>
    </source>
</evidence>
<proteinExistence type="predicted"/>
<accession>A0A942UT34</accession>
<dbReference type="Proteomes" id="UP000676456">
    <property type="component" value="Unassembled WGS sequence"/>
</dbReference>
<dbReference type="InterPro" id="IPR009256">
    <property type="entry name" value="YqgQ-like"/>
</dbReference>
<dbReference type="Pfam" id="PF06014">
    <property type="entry name" value="YqgQ-like"/>
    <property type="match status" value="1"/>
</dbReference>
<dbReference type="EMBL" id="JAGYPN010000001">
    <property type="protein sequence ID" value="MBS4222429.1"/>
    <property type="molecule type" value="Genomic_DNA"/>
</dbReference>
<name>A0A942UT34_9BACI</name>
<reference evidence="1 2" key="1">
    <citation type="submission" date="2021-05" db="EMBL/GenBank/DDBJ databases">
        <title>Novel Bacillus species.</title>
        <authorList>
            <person name="Liu G."/>
        </authorList>
    </citation>
    <scope>NUCLEOTIDE SEQUENCE [LARGE SCALE GENOMIC DNA]</scope>
    <source>
        <strain evidence="1 2">FJAT-49682</strain>
    </source>
</reference>
<comment type="caution">
    <text evidence="1">The sequence shown here is derived from an EMBL/GenBank/DDBJ whole genome shotgun (WGS) entry which is preliminary data.</text>
</comment>
<evidence type="ECO:0000313" key="1">
    <source>
        <dbReference type="EMBL" id="MBS4222429.1"/>
    </source>
</evidence>
<organism evidence="1 2">
    <name type="scientific">Lederbergia citrea</name>
    <dbReference type="NCBI Taxonomy" id="2833581"/>
    <lineage>
        <taxon>Bacteria</taxon>
        <taxon>Bacillati</taxon>
        <taxon>Bacillota</taxon>
        <taxon>Bacilli</taxon>
        <taxon>Bacillales</taxon>
        <taxon>Bacillaceae</taxon>
        <taxon>Lederbergia</taxon>
    </lineage>
</organism>
<sequence>MKTVYDVQQMLKKFGIFVYVGDRIADLELMESEIKELYFSHLITKDELHTALAIIRNEIQIEKTRKAQPSVKRRTNFEGF</sequence>
<dbReference type="AlphaFoldDB" id="A0A942UT34"/>
<dbReference type="SUPFAM" id="SSF158379">
    <property type="entry name" value="YqgQ-like"/>
    <property type="match status" value="1"/>
</dbReference>
<dbReference type="InterPro" id="IPR023164">
    <property type="entry name" value="YqgQ-like_sf"/>
</dbReference>